<dbReference type="PANTHER" id="PTHR11669:SF8">
    <property type="entry name" value="DNA POLYMERASE III SUBUNIT DELTA"/>
    <property type="match status" value="1"/>
</dbReference>
<proteinExistence type="predicted"/>
<comment type="caution">
    <text evidence="1">The sequence shown here is derived from an EMBL/GenBank/DDBJ whole genome shotgun (WGS) entry which is preliminary data.</text>
</comment>
<dbReference type="Pfam" id="PF13177">
    <property type="entry name" value="DNA_pol3_delta2"/>
    <property type="match status" value="1"/>
</dbReference>
<dbReference type="GO" id="GO:0008408">
    <property type="term" value="F:3'-5' exonuclease activity"/>
    <property type="evidence" value="ECO:0007669"/>
    <property type="project" value="InterPro"/>
</dbReference>
<gene>
    <name evidence="1" type="primary">holB</name>
    <name evidence="1" type="ORF">MRX98_19560</name>
</gene>
<sequence length="333" mass="36449">MGQPRVLSIVRRLLQRSAVPHALLFTGIEGVGKRTTARAFAMALNCRAAENDRGDPAEQDFCGRCAECRRIAGDSHPDILQVNPQKGILRIDQVREVLATLALKPFSARRRVVIFADAHTLNPEAGNALLKVLEEPPDDSVLILTARQRSDLLPTIVSRCRHIRFSPLAADVLAALLSADHGLEPQQAAVVAQAAEGSYTRALALADAHWERQRDWVIGAIGLDRGAPPEEGCTTMALAYAADLARSKDLVEARLEMLKTWLRDLSVRPYAPRGVINQDRADALDAARARLDDRRLLALWDAVEQAHKNIAANGNLRLTLDVMALRMADLLAA</sequence>
<dbReference type="SUPFAM" id="SSF52540">
    <property type="entry name" value="P-loop containing nucleoside triphosphate hydrolases"/>
    <property type="match status" value="1"/>
</dbReference>
<organism evidence="1 2">
    <name type="scientific">Desulfatitalea alkaliphila</name>
    <dbReference type="NCBI Taxonomy" id="2929485"/>
    <lineage>
        <taxon>Bacteria</taxon>
        <taxon>Pseudomonadati</taxon>
        <taxon>Thermodesulfobacteriota</taxon>
        <taxon>Desulfobacteria</taxon>
        <taxon>Desulfobacterales</taxon>
        <taxon>Desulfosarcinaceae</taxon>
        <taxon>Desulfatitalea</taxon>
    </lineage>
</organism>
<dbReference type="EMBL" id="JALJRB010000033">
    <property type="protein sequence ID" value="MCJ8502783.1"/>
    <property type="molecule type" value="Genomic_DNA"/>
</dbReference>
<keyword evidence="1" id="KW-0548">Nucleotidyltransferase</keyword>
<dbReference type="Gene3D" id="3.40.50.300">
    <property type="entry name" value="P-loop containing nucleotide triphosphate hydrolases"/>
    <property type="match status" value="1"/>
</dbReference>
<accession>A0AA41URZ3</accession>
<dbReference type="InterPro" id="IPR004622">
    <property type="entry name" value="DNA_pol_HolB"/>
</dbReference>
<keyword evidence="2" id="KW-1185">Reference proteome</keyword>
<dbReference type="AlphaFoldDB" id="A0AA41URZ3"/>
<dbReference type="EC" id="2.7.7.7" evidence="1"/>
<dbReference type="InterPro" id="IPR050238">
    <property type="entry name" value="DNA_Rep/Repair_Clamp_Loader"/>
</dbReference>
<dbReference type="RefSeq" id="WP_246914131.1">
    <property type="nucleotide sequence ID" value="NZ_JALJRB010000033.1"/>
</dbReference>
<keyword evidence="1" id="KW-0808">Transferase</keyword>
<dbReference type="PANTHER" id="PTHR11669">
    <property type="entry name" value="REPLICATION FACTOR C / DNA POLYMERASE III GAMMA-TAU SUBUNIT"/>
    <property type="match status" value="1"/>
</dbReference>
<evidence type="ECO:0000313" key="1">
    <source>
        <dbReference type="EMBL" id="MCJ8502783.1"/>
    </source>
</evidence>
<reference evidence="1" key="1">
    <citation type="submission" date="2022-04" db="EMBL/GenBank/DDBJ databases">
        <title>Desulfatitalea alkaliphila sp. nov., a novel anaerobic sulfate-reducing bacterium isolated from terrestrial mud volcano, Taman Peninsula, Russia.</title>
        <authorList>
            <person name="Khomyakova M.A."/>
            <person name="Merkel A.Y."/>
            <person name="Slobodkin A.I."/>
        </authorList>
    </citation>
    <scope>NUCLEOTIDE SEQUENCE</scope>
    <source>
        <strain evidence="1">M08but</strain>
    </source>
</reference>
<dbReference type="InterPro" id="IPR027417">
    <property type="entry name" value="P-loop_NTPase"/>
</dbReference>
<name>A0AA41URZ3_9BACT</name>
<dbReference type="NCBIfam" id="TIGR00678">
    <property type="entry name" value="holB"/>
    <property type="match status" value="1"/>
</dbReference>
<dbReference type="Proteomes" id="UP001165427">
    <property type="component" value="Unassembled WGS sequence"/>
</dbReference>
<dbReference type="GO" id="GO:0003887">
    <property type="term" value="F:DNA-directed DNA polymerase activity"/>
    <property type="evidence" value="ECO:0007669"/>
    <property type="project" value="UniProtKB-EC"/>
</dbReference>
<evidence type="ECO:0000313" key="2">
    <source>
        <dbReference type="Proteomes" id="UP001165427"/>
    </source>
</evidence>
<dbReference type="GO" id="GO:0006261">
    <property type="term" value="P:DNA-templated DNA replication"/>
    <property type="evidence" value="ECO:0007669"/>
    <property type="project" value="TreeGrafter"/>
</dbReference>
<protein>
    <submittedName>
        <fullName evidence="1">DNA polymerase III subunit delta</fullName>
        <ecNumber evidence="1">2.7.7.7</ecNumber>
    </submittedName>
</protein>